<feature type="transmembrane region" description="Helical" evidence="1">
    <location>
        <begin position="43"/>
        <end position="65"/>
    </location>
</feature>
<name>A0A9X2HBE0_9MICC</name>
<keyword evidence="1" id="KW-0472">Membrane</keyword>
<feature type="transmembrane region" description="Helical" evidence="1">
    <location>
        <begin position="205"/>
        <end position="227"/>
    </location>
</feature>
<comment type="caution">
    <text evidence="2">The sequence shown here is derived from an EMBL/GenBank/DDBJ whole genome shotgun (WGS) entry which is preliminary data.</text>
</comment>
<dbReference type="Proteomes" id="UP001139502">
    <property type="component" value="Unassembled WGS sequence"/>
</dbReference>
<evidence type="ECO:0000313" key="2">
    <source>
        <dbReference type="EMBL" id="MCP3425115.1"/>
    </source>
</evidence>
<accession>A0A9X2HBE0</accession>
<proteinExistence type="predicted"/>
<feature type="transmembrane region" description="Helical" evidence="1">
    <location>
        <begin position="126"/>
        <end position="150"/>
    </location>
</feature>
<feature type="transmembrane region" description="Helical" evidence="1">
    <location>
        <begin position="86"/>
        <end position="114"/>
    </location>
</feature>
<reference evidence="2" key="1">
    <citation type="submission" date="2022-06" db="EMBL/GenBank/DDBJ databases">
        <title>Rothia sp. isolated from sandalwood seedling.</title>
        <authorList>
            <person name="Tuikhar N."/>
            <person name="Kirdat K."/>
            <person name="Thorat V."/>
            <person name="Swetha P."/>
            <person name="Padma S."/>
            <person name="Sundararaj R."/>
            <person name="Yadav A."/>
        </authorList>
    </citation>
    <scope>NUCLEOTIDE SEQUENCE</scope>
    <source>
        <strain evidence="2">AR01</strain>
    </source>
</reference>
<dbReference type="EMBL" id="JANAFB010000005">
    <property type="protein sequence ID" value="MCP3425115.1"/>
    <property type="molecule type" value="Genomic_DNA"/>
</dbReference>
<keyword evidence="1" id="KW-0812">Transmembrane</keyword>
<keyword evidence="3" id="KW-1185">Reference proteome</keyword>
<dbReference type="Pfam" id="PF07077">
    <property type="entry name" value="DUF1345"/>
    <property type="match status" value="1"/>
</dbReference>
<evidence type="ECO:0000256" key="1">
    <source>
        <dbReference type="SAM" id="Phobius"/>
    </source>
</evidence>
<organism evidence="2 3">
    <name type="scientific">Rothia santali</name>
    <dbReference type="NCBI Taxonomy" id="2949643"/>
    <lineage>
        <taxon>Bacteria</taxon>
        <taxon>Bacillati</taxon>
        <taxon>Actinomycetota</taxon>
        <taxon>Actinomycetes</taxon>
        <taxon>Micrococcales</taxon>
        <taxon>Micrococcaceae</taxon>
        <taxon>Rothia</taxon>
    </lineage>
</organism>
<dbReference type="AlphaFoldDB" id="A0A9X2HBE0"/>
<dbReference type="InterPro" id="IPR009781">
    <property type="entry name" value="DUF1345"/>
</dbReference>
<gene>
    <name evidence="2" type="ORF">NBM05_03500</name>
</gene>
<protein>
    <submittedName>
        <fullName evidence="2">DUF1345 domain-containing protein</fullName>
    </submittedName>
</protein>
<evidence type="ECO:0000313" key="3">
    <source>
        <dbReference type="Proteomes" id="UP001139502"/>
    </source>
</evidence>
<feature type="transmembrane region" description="Helical" evidence="1">
    <location>
        <begin position="171"/>
        <end position="193"/>
    </location>
</feature>
<keyword evidence="1" id="KW-1133">Transmembrane helix</keyword>
<sequence length="229" mass="25216">MRTDAFRSWMSGIISLAVTAVAAVALAGLTDFRITDSWDAVVVTYIISWPVYGGTYVLWSLWAYSRLGGDELERHSRREQRTRGRWLRRLGGGFDTANTTVTAAVVAVAVTLVIAQREQFRAEPVYVALALLTVATSWVLMVFSFAQAYLRLALLSSERHIVIPYAERTRLSDFVVLAVFMSTMAATVSASFSSRRAWRLGATNVIIAFTFNSVIIAMMVSLLFGGLGG</sequence>